<comment type="similarity">
    <text evidence="1">Belongs to the small GTPase superfamily. Rab family.</text>
</comment>
<dbReference type="InterPro" id="IPR005225">
    <property type="entry name" value="Small_GTP-bd"/>
</dbReference>
<dbReference type="SMART" id="SM00175">
    <property type="entry name" value="RAB"/>
    <property type="match status" value="1"/>
</dbReference>
<dbReference type="SMART" id="SM00174">
    <property type="entry name" value="RHO"/>
    <property type="match status" value="1"/>
</dbReference>
<sequence>MSTMNPEYDYLFKLLLIGDSGVGKSCLLLRFADDTYTESYISTIGVDFKIRTIELEGKTIKLQIWDTAGQERFRTITSSYYRGAHGIIVVYDVTDQESFNNVKQWLQEIDRYASENVNRLLVGNKCDLTPKKVVDYVTAKEFADQLGIPFLETSAKNATNVEQAFMTMAAEIKKRMGPPTSAADASRQGEKINPSTPVKAPSGDRSELLVHFIMSNIVREQLENYFSSVNPTSKRMMADIMTCRKEYSNVLETLPDDEQSQLIWKSIVKPEAIEKYKNLPENKIDVEYFPVLRTRPGEKMIVDDDAASGRSFGYTWRDEHSAPFRWETQSQLDLRFDAEESDSEKITTLEKEATKKKEPEKTEGRKEEEMKRPPPVKRPEVPPPPVPPHAIPPIPSRIETPLPDAKKDEIPIYAKVMKRKSATKTLSISEMKAHRKAKEEMKPAVPPRMSLELKGTVDISKYKTLPIDFEGIPKTGFDFLDNW</sequence>
<evidence type="ECO:0000256" key="1">
    <source>
        <dbReference type="ARBA" id="ARBA00006270"/>
    </source>
</evidence>
<dbReference type="PROSITE" id="PS51421">
    <property type="entry name" value="RAS"/>
    <property type="match status" value="1"/>
</dbReference>
<dbReference type="PROSITE" id="PS51417">
    <property type="entry name" value="ARF"/>
    <property type="match status" value="1"/>
</dbReference>
<dbReference type="GO" id="GO:0015031">
    <property type="term" value="P:protein transport"/>
    <property type="evidence" value="ECO:0007669"/>
    <property type="project" value="UniProtKB-KW"/>
</dbReference>
<proteinExistence type="inferred from homology"/>
<dbReference type="SMART" id="SM00177">
    <property type="entry name" value="ARF"/>
    <property type="match status" value="1"/>
</dbReference>
<dbReference type="PANTHER" id="PTHR47977">
    <property type="entry name" value="RAS-RELATED PROTEIN RAB"/>
    <property type="match status" value="1"/>
</dbReference>
<keyword evidence="3" id="KW-0547">Nucleotide-binding</keyword>
<keyword evidence="6" id="KW-0449">Lipoprotein</keyword>
<evidence type="ECO:0000256" key="5">
    <source>
        <dbReference type="ARBA" id="ARBA00023134"/>
    </source>
</evidence>
<evidence type="ECO:0000256" key="8">
    <source>
        <dbReference type="SAM" id="MobiDB-lite"/>
    </source>
</evidence>
<dbReference type="FunFam" id="3.40.50.300:FF:000069">
    <property type="entry name" value="Ras GTP-binding protein YPT1"/>
    <property type="match status" value="1"/>
</dbReference>
<dbReference type="Gene3D" id="3.40.50.300">
    <property type="entry name" value="P-loop containing nucleotide triphosphate hydrolases"/>
    <property type="match status" value="1"/>
</dbReference>
<dbReference type="SMART" id="SM00176">
    <property type="entry name" value="RAN"/>
    <property type="match status" value="1"/>
</dbReference>
<feature type="compositionally biased region" description="Basic and acidic residues" evidence="8">
    <location>
        <begin position="335"/>
        <end position="380"/>
    </location>
</feature>
<dbReference type="CDD" id="cd01869">
    <property type="entry name" value="Rab1_Ypt1"/>
    <property type="match status" value="1"/>
</dbReference>
<keyword evidence="11" id="KW-1185">Reference proteome</keyword>
<dbReference type="EMBL" id="JABXBU010002231">
    <property type="protein sequence ID" value="KAF8763649.1"/>
    <property type="molecule type" value="Genomic_DNA"/>
</dbReference>
<dbReference type="SMART" id="SM00173">
    <property type="entry name" value="RAS"/>
    <property type="match status" value="1"/>
</dbReference>
<dbReference type="Pfam" id="PF00071">
    <property type="entry name" value="Ras"/>
    <property type="match status" value="1"/>
</dbReference>
<keyword evidence="7" id="KW-0636">Prenylation</keyword>
<keyword evidence="5" id="KW-0342">GTP-binding</keyword>
<dbReference type="InterPro" id="IPR057289">
    <property type="entry name" value="Rab1/Ypt1"/>
</dbReference>
<evidence type="ECO:0000256" key="6">
    <source>
        <dbReference type="ARBA" id="ARBA00023288"/>
    </source>
</evidence>
<feature type="compositionally biased region" description="Pro residues" evidence="8">
    <location>
        <begin position="381"/>
        <end position="395"/>
    </location>
</feature>
<dbReference type="GO" id="GO:0003924">
    <property type="term" value="F:GTPase activity"/>
    <property type="evidence" value="ECO:0007669"/>
    <property type="project" value="InterPro"/>
</dbReference>
<evidence type="ECO:0000256" key="2">
    <source>
        <dbReference type="ARBA" id="ARBA00022448"/>
    </source>
</evidence>
<organism evidence="10 11">
    <name type="scientific">Argiope bruennichi</name>
    <name type="common">Wasp spider</name>
    <name type="synonym">Aranea bruennichi</name>
    <dbReference type="NCBI Taxonomy" id="94029"/>
    <lineage>
        <taxon>Eukaryota</taxon>
        <taxon>Metazoa</taxon>
        <taxon>Ecdysozoa</taxon>
        <taxon>Arthropoda</taxon>
        <taxon>Chelicerata</taxon>
        <taxon>Arachnida</taxon>
        <taxon>Araneae</taxon>
        <taxon>Araneomorphae</taxon>
        <taxon>Entelegynae</taxon>
        <taxon>Araneoidea</taxon>
        <taxon>Araneidae</taxon>
        <taxon>Argiope</taxon>
    </lineage>
</organism>
<evidence type="ECO:0000313" key="10">
    <source>
        <dbReference type="EMBL" id="KAF8763649.1"/>
    </source>
</evidence>
<evidence type="ECO:0000256" key="3">
    <source>
        <dbReference type="ARBA" id="ARBA00022741"/>
    </source>
</evidence>
<dbReference type="SUPFAM" id="SSF52540">
    <property type="entry name" value="P-loop containing nucleoside triphosphate hydrolases"/>
    <property type="match status" value="1"/>
</dbReference>
<keyword evidence="4" id="KW-0653">Protein transport</keyword>
<accession>A0A8T0E078</accession>
<feature type="region of interest" description="Disordered" evidence="8">
    <location>
        <begin position="335"/>
        <end position="406"/>
    </location>
</feature>
<feature type="region of interest" description="Disordered" evidence="8">
    <location>
        <begin position="176"/>
        <end position="203"/>
    </location>
</feature>
<protein>
    <submittedName>
        <fullName evidence="10">Ras-related protein Rab-1A like protein</fullName>
    </submittedName>
</protein>
<dbReference type="NCBIfam" id="TIGR00231">
    <property type="entry name" value="small_GTP"/>
    <property type="match status" value="1"/>
</dbReference>
<dbReference type="InterPro" id="IPR031600">
    <property type="entry name" value="DUF4706"/>
</dbReference>
<comment type="caution">
    <text evidence="10">The sequence shown here is derived from an EMBL/GenBank/DDBJ whole genome shotgun (WGS) entry which is preliminary data.</text>
</comment>
<dbReference type="PROSITE" id="PS51419">
    <property type="entry name" value="RAB"/>
    <property type="match status" value="1"/>
</dbReference>
<evidence type="ECO:0000256" key="4">
    <source>
        <dbReference type="ARBA" id="ARBA00022927"/>
    </source>
</evidence>
<dbReference type="GO" id="GO:0005525">
    <property type="term" value="F:GTP binding"/>
    <property type="evidence" value="ECO:0007669"/>
    <property type="project" value="UniProtKB-KW"/>
</dbReference>
<dbReference type="AlphaFoldDB" id="A0A8T0E078"/>
<evidence type="ECO:0000313" key="11">
    <source>
        <dbReference type="Proteomes" id="UP000807504"/>
    </source>
</evidence>
<reference evidence="10" key="2">
    <citation type="submission" date="2020-06" db="EMBL/GenBank/DDBJ databases">
        <authorList>
            <person name="Sheffer M."/>
        </authorList>
    </citation>
    <scope>NUCLEOTIDE SEQUENCE</scope>
</reference>
<feature type="domain" description="DUF4706" evidence="9">
    <location>
        <begin position="224"/>
        <end position="334"/>
    </location>
</feature>
<dbReference type="InterPro" id="IPR001806">
    <property type="entry name" value="Small_GTPase"/>
</dbReference>
<evidence type="ECO:0000259" key="9">
    <source>
        <dbReference type="Pfam" id="PF15797"/>
    </source>
</evidence>
<reference evidence="10" key="1">
    <citation type="journal article" date="2020" name="bioRxiv">
        <title>Chromosome-level reference genome of the European wasp spider Argiope bruennichi: a resource for studies on range expansion and evolutionary adaptation.</title>
        <authorList>
            <person name="Sheffer M.M."/>
            <person name="Hoppe A."/>
            <person name="Krehenwinkel H."/>
            <person name="Uhl G."/>
            <person name="Kuss A.W."/>
            <person name="Jensen L."/>
            <person name="Jensen C."/>
            <person name="Gillespie R.G."/>
            <person name="Hoff K.J."/>
            <person name="Prost S."/>
        </authorList>
    </citation>
    <scope>NUCLEOTIDE SEQUENCE</scope>
</reference>
<dbReference type="InterPro" id="IPR027417">
    <property type="entry name" value="P-loop_NTPase"/>
</dbReference>
<dbReference type="InterPro" id="IPR050227">
    <property type="entry name" value="Rab"/>
</dbReference>
<evidence type="ECO:0000256" key="7">
    <source>
        <dbReference type="ARBA" id="ARBA00023289"/>
    </source>
</evidence>
<keyword evidence="2" id="KW-0813">Transport</keyword>
<dbReference type="PRINTS" id="PR00449">
    <property type="entry name" value="RASTRNSFRMNG"/>
</dbReference>
<name>A0A8T0E078_ARGBR</name>
<dbReference type="PROSITE" id="PS51420">
    <property type="entry name" value="RHO"/>
    <property type="match status" value="1"/>
</dbReference>
<dbReference type="Proteomes" id="UP000807504">
    <property type="component" value="Unassembled WGS sequence"/>
</dbReference>
<gene>
    <name evidence="10" type="ORF">HNY73_021809</name>
</gene>
<dbReference type="Pfam" id="PF15797">
    <property type="entry name" value="DUF4706"/>
    <property type="match status" value="1"/>
</dbReference>